<organism evidence="11 12">
    <name type="scientific">Paenibacillus filicis</name>
    <dbReference type="NCBI Taxonomy" id="669464"/>
    <lineage>
        <taxon>Bacteria</taxon>
        <taxon>Bacillati</taxon>
        <taxon>Bacillota</taxon>
        <taxon>Bacilli</taxon>
        <taxon>Bacillales</taxon>
        <taxon>Paenibacillaceae</taxon>
        <taxon>Paenibacillus</taxon>
    </lineage>
</organism>
<protein>
    <recommendedName>
        <fullName evidence="3">mannan endo-1,4-beta-mannosidase</fullName>
        <ecNumber evidence="3">3.2.1.78</ecNumber>
    </recommendedName>
</protein>
<evidence type="ECO:0000256" key="6">
    <source>
        <dbReference type="ARBA" id="ARBA00022801"/>
    </source>
</evidence>
<evidence type="ECO:0000256" key="7">
    <source>
        <dbReference type="ARBA" id="ARBA00023295"/>
    </source>
</evidence>
<dbReference type="PANTHER" id="PTHR31451:SF39">
    <property type="entry name" value="MANNAN ENDO-1,4-BETA-MANNOSIDASE 1"/>
    <property type="match status" value="1"/>
</dbReference>
<dbReference type="Gene3D" id="2.60.40.10">
    <property type="entry name" value="Immunoglobulins"/>
    <property type="match status" value="1"/>
</dbReference>
<dbReference type="InterPro" id="IPR001547">
    <property type="entry name" value="Glyco_hydro_5"/>
</dbReference>
<dbReference type="Pfam" id="PF26410">
    <property type="entry name" value="GH5_mannosidase"/>
    <property type="match status" value="1"/>
</dbReference>
<evidence type="ECO:0000259" key="9">
    <source>
        <dbReference type="Pfam" id="PF25275"/>
    </source>
</evidence>
<evidence type="ECO:0000256" key="3">
    <source>
        <dbReference type="ARBA" id="ARBA00012706"/>
    </source>
</evidence>
<comment type="caution">
    <text evidence="11">The sequence shown here is derived from an EMBL/GenBank/DDBJ whole genome shotgun (WGS) entry which is preliminary data.</text>
</comment>
<dbReference type="RefSeq" id="WP_341415880.1">
    <property type="nucleotide sequence ID" value="NZ_JBBPCC010000007.1"/>
</dbReference>
<name>A0ABU9DIV8_9BACL</name>
<keyword evidence="5" id="KW-0732">Signal</keyword>
<dbReference type="EMBL" id="JBBPCC010000007">
    <property type="protein sequence ID" value="MEK8128792.1"/>
    <property type="molecule type" value="Genomic_DNA"/>
</dbReference>
<gene>
    <name evidence="11" type="ORF">WMW72_12835</name>
</gene>
<dbReference type="InterPro" id="IPR013783">
    <property type="entry name" value="Ig-like_fold"/>
</dbReference>
<evidence type="ECO:0000259" key="8">
    <source>
        <dbReference type="Pfam" id="PF06439"/>
    </source>
</evidence>
<dbReference type="PANTHER" id="PTHR31451">
    <property type="match status" value="1"/>
</dbReference>
<dbReference type="SUPFAM" id="SSF49265">
    <property type="entry name" value="Fibronectin type III"/>
    <property type="match status" value="1"/>
</dbReference>
<dbReference type="InterPro" id="IPR036116">
    <property type="entry name" value="FN3_sf"/>
</dbReference>
<comment type="subcellular location">
    <subcellularLocation>
        <location evidence="2">Secreted</location>
    </subcellularLocation>
</comment>
<feature type="domain" description="Golvesin/Xly CBD-like" evidence="9">
    <location>
        <begin position="475"/>
        <end position="601"/>
    </location>
</feature>
<dbReference type="InterPro" id="IPR017853">
    <property type="entry name" value="GH"/>
</dbReference>
<sequence>MNKYCKLLSLSMTAVLIGGIGFTAVIPETAAASFTNYITRSGDTLKDGTAAFRFTGSNAPLLLRAWTDPDEITDAIRSAAESGIDVLRLYPFEVKMAADPEGTPRHVMGPGVYNEGAFKLFDKILQLANQYNVRLIVPFVDSYTYIGGTADWAAFRGLSSGSFWSDPTVKQDFKDFISYVLNRTNTLTGVPYKNDKAILAWQLGNELPSTDAWVTEMAAHVKSMDANHLLADGNYVFSQGIKTNSLNDANIDIIDPHIYKGEGDLVSKLTEWRNTTAGKKALIIGEFGNYSSAEVSQLLSMVQSNGTVGSLYWGTMFHHKMGGWHFPSPGNWSYLRYPGFASGDWAYETAIINALRSSAYGYKGLSVPAWPTPAAPLLFPSDSVHTLSWQGVSSAALYEVERAVSAAGPWATVSSGVKDDVTTPRHHTFAVPIFDDTTAAAGSFYYYRIRAKNPAGAYSPYSNVVGPVKSASVTIVDNGGPGYSESGTWTTSSLAGSYGGSSRYSNSAGSTATWTPVIPVPGYYNVYVRYPYSLSSATNAQYTVFHNGLTDTIEPIDQTNIANGWRLLTTAYFSGGGTEYVKLTAPGNGTNHYRADAVMFEPLAFGDGFQNNSSSNWTALSGSWSVVDDLSKVLKQTGTGVAETRGGAVYTDLSLTAAVKAYDKPAANASSGLVARASADFSDFYLYRINYDLNKLQLYKRVAGVFTQIGEANFTANPGSWNLLRLELKGNSIKGYVNGVQKISVTDSSLTSGYIGLRTVGQTAVFDNILVSEN</sequence>
<accession>A0ABU9DIV8</accession>
<dbReference type="Pfam" id="PF25275">
    <property type="entry name" value="Golvesin_C"/>
    <property type="match status" value="1"/>
</dbReference>
<dbReference type="InterPro" id="IPR045053">
    <property type="entry name" value="MAN-like"/>
</dbReference>
<evidence type="ECO:0000256" key="4">
    <source>
        <dbReference type="ARBA" id="ARBA00022525"/>
    </source>
</evidence>
<feature type="domain" description="Glycoside hydrolase family 5" evidence="10">
    <location>
        <begin position="107"/>
        <end position="258"/>
    </location>
</feature>
<proteinExistence type="predicted"/>
<dbReference type="InterPro" id="IPR010496">
    <property type="entry name" value="AL/BT2_dom"/>
</dbReference>
<evidence type="ECO:0000256" key="1">
    <source>
        <dbReference type="ARBA" id="ARBA00001678"/>
    </source>
</evidence>
<dbReference type="Gene3D" id="2.60.120.560">
    <property type="entry name" value="Exo-inulinase, domain 1"/>
    <property type="match status" value="1"/>
</dbReference>
<feature type="domain" description="3-keto-alpha-glucoside-1,2-lyase/3-keto-2-hydroxy-glucal hydratase" evidence="8">
    <location>
        <begin position="613"/>
        <end position="771"/>
    </location>
</feature>
<comment type="catalytic activity">
    <reaction evidence="1">
        <text>Random hydrolysis of (1-&gt;4)-beta-D-mannosidic linkages in mannans, galactomannans and glucomannans.</text>
        <dbReference type="EC" id="3.2.1.78"/>
    </reaction>
</comment>
<reference evidence="11 12" key="1">
    <citation type="submission" date="2024-04" db="EMBL/GenBank/DDBJ databases">
        <title>draft genome sequnece of Paenibacillus filicis.</title>
        <authorList>
            <person name="Kim D.-U."/>
        </authorList>
    </citation>
    <scope>NUCLEOTIDE SEQUENCE [LARGE SCALE GENOMIC DNA]</scope>
    <source>
        <strain evidence="11 12">KACC14197</strain>
    </source>
</reference>
<evidence type="ECO:0000259" key="10">
    <source>
        <dbReference type="Pfam" id="PF26410"/>
    </source>
</evidence>
<evidence type="ECO:0000313" key="12">
    <source>
        <dbReference type="Proteomes" id="UP001469365"/>
    </source>
</evidence>
<evidence type="ECO:0000313" key="11">
    <source>
        <dbReference type="EMBL" id="MEK8128792.1"/>
    </source>
</evidence>
<dbReference type="GO" id="GO:0016787">
    <property type="term" value="F:hydrolase activity"/>
    <property type="evidence" value="ECO:0007669"/>
    <property type="project" value="UniProtKB-KW"/>
</dbReference>
<dbReference type="Proteomes" id="UP001469365">
    <property type="component" value="Unassembled WGS sequence"/>
</dbReference>
<dbReference type="Pfam" id="PF06439">
    <property type="entry name" value="3keto-disac_hyd"/>
    <property type="match status" value="1"/>
</dbReference>
<keyword evidence="4" id="KW-0964">Secreted</keyword>
<keyword evidence="6 11" id="KW-0378">Hydrolase</keyword>
<evidence type="ECO:0000256" key="5">
    <source>
        <dbReference type="ARBA" id="ARBA00022729"/>
    </source>
</evidence>
<dbReference type="EC" id="3.2.1.78" evidence="3"/>
<dbReference type="InterPro" id="IPR033803">
    <property type="entry name" value="CBD-like_Golvesin-Xly"/>
</dbReference>
<evidence type="ECO:0000256" key="2">
    <source>
        <dbReference type="ARBA" id="ARBA00004613"/>
    </source>
</evidence>
<keyword evidence="7" id="KW-0326">Glycosidase</keyword>
<dbReference type="Gene3D" id="3.20.20.80">
    <property type="entry name" value="Glycosidases"/>
    <property type="match status" value="1"/>
</dbReference>
<keyword evidence="12" id="KW-1185">Reference proteome</keyword>
<dbReference type="SUPFAM" id="SSF51445">
    <property type="entry name" value="(Trans)glycosidases"/>
    <property type="match status" value="1"/>
</dbReference>